<dbReference type="RefSeq" id="WP_286211408.1">
    <property type="nucleotide sequence ID" value="NZ_AP027452.1"/>
</dbReference>
<gene>
    <name evidence="4" type="ORF">hbim_04603</name>
</gene>
<dbReference type="GO" id="GO:0016887">
    <property type="term" value="F:ATP hydrolysis activity"/>
    <property type="evidence" value="ECO:0007669"/>
    <property type="project" value="InterPro"/>
</dbReference>
<dbReference type="PANTHER" id="PTHR16305:SF28">
    <property type="entry name" value="GUANYLATE CYCLASE DOMAIN-CONTAINING PROTEIN"/>
    <property type="match status" value="1"/>
</dbReference>
<feature type="domain" description="HTH luxR-type" evidence="3">
    <location>
        <begin position="818"/>
        <end position="883"/>
    </location>
</feature>
<dbReference type="Gene3D" id="3.40.50.300">
    <property type="entry name" value="P-loop containing nucleotide triphosphate hydrolases"/>
    <property type="match status" value="1"/>
</dbReference>
<dbReference type="InterPro" id="IPR000792">
    <property type="entry name" value="Tscrpt_reg_LuxR_C"/>
</dbReference>
<organism evidence="4 5">
    <name type="scientific">Mycolicibacterium mageritense</name>
    <name type="common">Mycobacterium mageritense</name>
    <dbReference type="NCBI Taxonomy" id="53462"/>
    <lineage>
        <taxon>Bacteria</taxon>
        <taxon>Bacillati</taxon>
        <taxon>Actinomycetota</taxon>
        <taxon>Actinomycetes</taxon>
        <taxon>Mycobacteriales</taxon>
        <taxon>Mycobacteriaceae</taxon>
        <taxon>Mycolicibacterium</taxon>
    </lineage>
</organism>
<dbReference type="CDD" id="cd00009">
    <property type="entry name" value="AAA"/>
    <property type="match status" value="1"/>
</dbReference>
<dbReference type="PROSITE" id="PS50043">
    <property type="entry name" value="HTH_LUXR_2"/>
    <property type="match status" value="1"/>
</dbReference>
<dbReference type="PRINTS" id="PR00038">
    <property type="entry name" value="HTHLUXR"/>
</dbReference>
<dbReference type="EMBL" id="AP027452">
    <property type="protein sequence ID" value="BDY30658.1"/>
    <property type="molecule type" value="Genomic_DNA"/>
</dbReference>
<dbReference type="CDD" id="cd06170">
    <property type="entry name" value="LuxR_C_like"/>
    <property type="match status" value="1"/>
</dbReference>
<dbReference type="GO" id="GO:0004016">
    <property type="term" value="F:adenylate cyclase activity"/>
    <property type="evidence" value="ECO:0007669"/>
    <property type="project" value="TreeGrafter"/>
</dbReference>
<dbReference type="GO" id="GO:0006355">
    <property type="term" value="P:regulation of DNA-templated transcription"/>
    <property type="evidence" value="ECO:0007669"/>
    <property type="project" value="InterPro"/>
</dbReference>
<dbReference type="Pfam" id="PF00196">
    <property type="entry name" value="GerE"/>
    <property type="match status" value="1"/>
</dbReference>
<dbReference type="SMART" id="SM00421">
    <property type="entry name" value="HTH_LUXR"/>
    <property type="match status" value="1"/>
</dbReference>
<keyword evidence="2" id="KW-0067">ATP-binding</keyword>
<keyword evidence="1" id="KW-0547">Nucleotide-binding</keyword>
<dbReference type="Proteomes" id="UP001241092">
    <property type="component" value="Chromosome"/>
</dbReference>
<dbReference type="Pfam" id="PF13191">
    <property type="entry name" value="AAA_16"/>
    <property type="match status" value="1"/>
</dbReference>
<dbReference type="GO" id="GO:0005524">
    <property type="term" value="F:ATP binding"/>
    <property type="evidence" value="ECO:0007669"/>
    <property type="project" value="UniProtKB-KW"/>
</dbReference>
<evidence type="ECO:0000259" key="3">
    <source>
        <dbReference type="PROSITE" id="PS50043"/>
    </source>
</evidence>
<dbReference type="InterPro" id="IPR036388">
    <property type="entry name" value="WH-like_DNA-bd_sf"/>
</dbReference>
<dbReference type="InterPro" id="IPR016032">
    <property type="entry name" value="Sig_transdc_resp-reg_C-effctor"/>
</dbReference>
<dbReference type="GO" id="GO:0003677">
    <property type="term" value="F:DNA binding"/>
    <property type="evidence" value="ECO:0007669"/>
    <property type="project" value="InterPro"/>
</dbReference>
<dbReference type="PANTHER" id="PTHR16305">
    <property type="entry name" value="TESTICULAR SOLUBLE ADENYLYL CYCLASE"/>
    <property type="match status" value="1"/>
</dbReference>
<sequence>MSARIVGLTWGSLLSKWPFVARDAELQEALPALRDGSRGVVLAGPAGVGKTTLARALAAELESDGYTARFVLGTETGRAVPFGAFHHALRLTDAHEPTVMLGAAHRALIAEPDSVIVVDDAQHLDLLSALLVQQLGLSGPTKLIVTIRSGEPIPDALTALWKEQLLQRLDLEPFDRAQTAELATAVLGGEVDDHAVGELHRFSSGSPLYLRGVMTAALGDGVLVRDHDRWRLRGKLRPSPDVHELVASRLDALAPDELDVVEVVSTAQVLDWEVLLAICGSEAVAHAERRSTIQVTDDGAHLMVQPAHPIVGEVARRRCATARSRQINTLLAQHLSAHVRATDPGAAADVRSRIQLALFMANGDAPPDLGIITDAAASAITMSDLGLGEQLARFAVRHGAGVQAAILLADAISWQGRGQEAEDILAAYRPDGEDELTATRWGCLRAANLFFGCGRDGPAHAVLEAVRARVRSGPVLSFVAAMEVAFAFFGADLPTAVTLGTAALGTDMVPMATVWAAVGTAGALALSGRFGELPAVVDCGERAAERCESGPQRYSLALAAVLGAAAGGDMDAAERICRRYAESSAGTPQAEAIMSALSGRVQLARGRLASACEALQAAVWTMSDGLPRGWVMLAAAWLAQAEAARGNVDGATVALARAESASGPQVEVFRPELMLARAWVFAATGETSTARQHTEHAAQAARRGGMHAVELAALHTAVRFGERSNTVRIQTLAGQLGCPLGTAIAIHARGLADHDGALLGEAADRFERIGALAQAADAAAHAARAHARAGRRGSELESATRAHWLASQSGAVTPALRCATDPLPLTEREREIANLVGVGLSNREVAGRLCLSVRTVDGHLYRIFAKLGIDDRDQLARLVRFRPAT</sequence>
<dbReference type="SUPFAM" id="SSF46894">
    <property type="entry name" value="C-terminal effector domain of the bipartite response regulators"/>
    <property type="match status" value="1"/>
</dbReference>
<dbReference type="Gene3D" id="1.10.10.10">
    <property type="entry name" value="Winged helix-like DNA-binding domain superfamily/Winged helix DNA-binding domain"/>
    <property type="match status" value="1"/>
</dbReference>
<dbReference type="Gene3D" id="1.25.40.10">
    <property type="entry name" value="Tetratricopeptide repeat domain"/>
    <property type="match status" value="1"/>
</dbReference>
<evidence type="ECO:0000256" key="1">
    <source>
        <dbReference type="ARBA" id="ARBA00022741"/>
    </source>
</evidence>
<dbReference type="InterPro" id="IPR011990">
    <property type="entry name" value="TPR-like_helical_dom_sf"/>
</dbReference>
<dbReference type="InterPro" id="IPR027417">
    <property type="entry name" value="P-loop_NTPase"/>
</dbReference>
<dbReference type="AlphaFoldDB" id="A0AAI8XQ89"/>
<dbReference type="InterPro" id="IPR041664">
    <property type="entry name" value="AAA_16"/>
</dbReference>
<dbReference type="SMART" id="SM00382">
    <property type="entry name" value="AAA"/>
    <property type="match status" value="1"/>
</dbReference>
<reference evidence="4" key="1">
    <citation type="submission" date="2023-03" db="EMBL/GenBank/DDBJ databases">
        <title>Draft genome sequence of a Mycolicibacterium mageritense strain H4_3_1 isolated from a hybrid biological-inorganic system reactor.</title>
        <authorList>
            <person name="Feng X."/>
            <person name="Kazama D."/>
            <person name="Sato K."/>
            <person name="Kobayashi H."/>
        </authorList>
    </citation>
    <scope>NUCLEOTIDE SEQUENCE</scope>
    <source>
        <strain evidence="4">H4_3_1</strain>
    </source>
</reference>
<name>A0AAI8XQ89_MYCME</name>
<proteinExistence type="predicted"/>
<protein>
    <recommendedName>
        <fullName evidence="3">HTH luxR-type domain-containing protein</fullName>
    </recommendedName>
</protein>
<dbReference type="PROSITE" id="PS00622">
    <property type="entry name" value="HTH_LUXR_1"/>
    <property type="match status" value="1"/>
</dbReference>
<evidence type="ECO:0000256" key="2">
    <source>
        <dbReference type="ARBA" id="ARBA00022840"/>
    </source>
</evidence>
<dbReference type="GO" id="GO:0005737">
    <property type="term" value="C:cytoplasm"/>
    <property type="evidence" value="ECO:0007669"/>
    <property type="project" value="TreeGrafter"/>
</dbReference>
<dbReference type="InterPro" id="IPR003593">
    <property type="entry name" value="AAA+_ATPase"/>
</dbReference>
<evidence type="ECO:0000313" key="5">
    <source>
        <dbReference type="Proteomes" id="UP001241092"/>
    </source>
</evidence>
<evidence type="ECO:0000313" key="4">
    <source>
        <dbReference type="EMBL" id="BDY30658.1"/>
    </source>
</evidence>
<accession>A0AAI8XQ89</accession>
<dbReference type="SUPFAM" id="SSF52540">
    <property type="entry name" value="P-loop containing nucleoside triphosphate hydrolases"/>
    <property type="match status" value="1"/>
</dbReference>